<name>A0A432WJD0_9GAMM</name>
<sequence length="124" mass="14002">MIKEVLTVTALLWGATLSTANADQRPEHYQALPAESIEQAVSNLTNYNQELDALISQSELSDEDMVKIHELTYTLENALQRLQAELEGTAEVLEEVHLGSETMDNNRVLDNARRYLQSMNEILQ</sequence>
<organism evidence="1 2">
    <name type="scientific">Aliidiomarina soli</name>
    <dbReference type="NCBI Taxonomy" id="1928574"/>
    <lineage>
        <taxon>Bacteria</taxon>
        <taxon>Pseudomonadati</taxon>
        <taxon>Pseudomonadota</taxon>
        <taxon>Gammaproteobacteria</taxon>
        <taxon>Alteromonadales</taxon>
        <taxon>Idiomarinaceae</taxon>
        <taxon>Aliidiomarina</taxon>
    </lineage>
</organism>
<evidence type="ECO:0000313" key="1">
    <source>
        <dbReference type="EMBL" id="RUO33936.1"/>
    </source>
</evidence>
<gene>
    <name evidence="1" type="ORF">CWE14_05650</name>
</gene>
<dbReference type="InterPro" id="IPR046634">
    <property type="entry name" value="DUF6746"/>
</dbReference>
<dbReference type="Pfam" id="PF20531">
    <property type="entry name" value="DUF6746"/>
    <property type="match status" value="1"/>
</dbReference>
<evidence type="ECO:0000313" key="2">
    <source>
        <dbReference type="Proteomes" id="UP000287823"/>
    </source>
</evidence>
<dbReference type="EMBL" id="PIPO01000002">
    <property type="protein sequence ID" value="RUO33936.1"/>
    <property type="molecule type" value="Genomic_DNA"/>
</dbReference>
<protein>
    <submittedName>
        <fullName evidence="1">Uncharacterized protein</fullName>
    </submittedName>
</protein>
<keyword evidence="2" id="KW-1185">Reference proteome</keyword>
<dbReference type="Proteomes" id="UP000287823">
    <property type="component" value="Unassembled WGS sequence"/>
</dbReference>
<reference evidence="1 2" key="1">
    <citation type="journal article" date="2011" name="Front. Microbiol.">
        <title>Genomic signatures of strain selection and enhancement in Bacillus atrophaeus var. globigii, a historical biowarfare simulant.</title>
        <authorList>
            <person name="Gibbons H.S."/>
            <person name="Broomall S.M."/>
            <person name="McNew L.A."/>
            <person name="Daligault H."/>
            <person name="Chapman C."/>
            <person name="Bruce D."/>
            <person name="Karavis M."/>
            <person name="Krepps M."/>
            <person name="McGregor P.A."/>
            <person name="Hong C."/>
            <person name="Park K.H."/>
            <person name="Akmal A."/>
            <person name="Feldman A."/>
            <person name="Lin J.S."/>
            <person name="Chang W.E."/>
            <person name="Higgs B.W."/>
            <person name="Demirev P."/>
            <person name="Lindquist J."/>
            <person name="Liem A."/>
            <person name="Fochler E."/>
            <person name="Read T.D."/>
            <person name="Tapia R."/>
            <person name="Johnson S."/>
            <person name="Bishop-Lilly K.A."/>
            <person name="Detter C."/>
            <person name="Han C."/>
            <person name="Sozhamannan S."/>
            <person name="Rosenzweig C.N."/>
            <person name="Skowronski E.W."/>
        </authorList>
    </citation>
    <scope>NUCLEOTIDE SEQUENCE [LARGE SCALE GENOMIC DNA]</scope>
    <source>
        <strain evidence="1 2">Y4G10-17</strain>
    </source>
</reference>
<accession>A0A432WJD0</accession>
<comment type="caution">
    <text evidence="1">The sequence shown here is derived from an EMBL/GenBank/DDBJ whole genome shotgun (WGS) entry which is preliminary data.</text>
</comment>
<proteinExistence type="predicted"/>
<dbReference type="RefSeq" id="WP_126798496.1">
    <property type="nucleotide sequence ID" value="NZ_PIPO01000002.1"/>
</dbReference>
<dbReference type="AlphaFoldDB" id="A0A432WJD0"/>